<organism evidence="2 3">
    <name type="scientific">Marasmiellus scandens</name>
    <dbReference type="NCBI Taxonomy" id="2682957"/>
    <lineage>
        <taxon>Eukaryota</taxon>
        <taxon>Fungi</taxon>
        <taxon>Dikarya</taxon>
        <taxon>Basidiomycota</taxon>
        <taxon>Agaricomycotina</taxon>
        <taxon>Agaricomycetes</taxon>
        <taxon>Agaricomycetidae</taxon>
        <taxon>Agaricales</taxon>
        <taxon>Marasmiineae</taxon>
        <taxon>Omphalotaceae</taxon>
        <taxon>Marasmiellus</taxon>
    </lineage>
</organism>
<dbReference type="EMBL" id="JBANRG010000029">
    <property type="protein sequence ID" value="KAK7452113.1"/>
    <property type="molecule type" value="Genomic_DNA"/>
</dbReference>
<evidence type="ECO:0008006" key="4">
    <source>
        <dbReference type="Google" id="ProtNLM"/>
    </source>
</evidence>
<feature type="region of interest" description="Disordered" evidence="1">
    <location>
        <begin position="420"/>
        <end position="536"/>
    </location>
</feature>
<proteinExistence type="predicted"/>
<dbReference type="Proteomes" id="UP001498398">
    <property type="component" value="Unassembled WGS sequence"/>
</dbReference>
<evidence type="ECO:0000313" key="2">
    <source>
        <dbReference type="EMBL" id="KAK7452113.1"/>
    </source>
</evidence>
<gene>
    <name evidence="2" type="ORF">VKT23_012218</name>
</gene>
<accession>A0ABR1J6B1</accession>
<dbReference type="Pfam" id="PF09804">
    <property type="entry name" value="DENND11"/>
    <property type="match status" value="1"/>
</dbReference>
<dbReference type="InterPro" id="IPR053056">
    <property type="entry name" value="Lipid_Metab_Assoc_Protein"/>
</dbReference>
<dbReference type="PANTHER" id="PTHR28153:SF1">
    <property type="entry name" value="DUF4484 DOMAIN-CONTAINING PROTEIN"/>
    <property type="match status" value="1"/>
</dbReference>
<feature type="compositionally biased region" description="Low complexity" evidence="1">
    <location>
        <begin position="488"/>
        <end position="503"/>
    </location>
</feature>
<dbReference type="PANTHER" id="PTHR28153">
    <property type="entry name" value="PROTEIN, PUTATIVE-RELATED"/>
    <property type="match status" value="1"/>
</dbReference>
<comment type="caution">
    <text evidence="2">The sequence shown here is derived from an EMBL/GenBank/DDBJ whole genome shotgun (WGS) entry which is preliminary data.</text>
</comment>
<feature type="compositionally biased region" description="Basic and acidic residues" evidence="1">
    <location>
        <begin position="514"/>
        <end position="526"/>
    </location>
</feature>
<name>A0ABR1J6B1_9AGAR</name>
<protein>
    <recommendedName>
        <fullName evidence="4">Protein LCHN</fullName>
    </recommendedName>
</protein>
<evidence type="ECO:0000313" key="3">
    <source>
        <dbReference type="Proteomes" id="UP001498398"/>
    </source>
</evidence>
<evidence type="ECO:0000256" key="1">
    <source>
        <dbReference type="SAM" id="MobiDB-lite"/>
    </source>
</evidence>
<keyword evidence="3" id="KW-1185">Reference proteome</keyword>
<dbReference type="InterPro" id="IPR018626">
    <property type="entry name" value="LCHN/Anr2"/>
</dbReference>
<sequence length="631" mass="69642">MSSSEPSDLVAIFHASFHPTRGNVIDWFLKASDDIELDNLEFSALPSGLHLVDQDVVYFNSKTGHQGVCAFRRTKSTEQGHRGFRLSSLGILVAKTHRPRPWRHVRALKDLIAMLYAPTELSDSSQPLEPDWAPVQRYFEQHTVQDASASTVRGWEGWSFELDGADTDRSSPNPTLHLPHLLRILGPSTLTLYKHVICRKRILIYTLPPVEAACILCQVAADICFEQQIAAVISEASGDTNHSSFPRLAGKNKEGISVLGMITLSDLDRLQAESRSGRGWIACTTDAIFLEKPSYYDLLIDLTTSTPNKATRPTFYASRPVSSQQPSSSRGPTYKLSTIRFAWSDVKLWNELERILSLDSSSHSHDVSCCSPLPPSGAPIDPKYKAITAWTDVWRVYEDVCLVCAGLWIGSWRGNSTQSYSTENGASNWGGVRLDGDDDLTMSSLMNNSEREDASASGSASGSGGSSQQMMRSLGMGIEGRPVPPQSPSSRSMRRTSAMSWSSGRATVVGSTSRSKDPDRGDRLSEEPELVDDNDRHDGQLLTTLALLQTFHAHTSFQLSTLESFLPPSNERHLGSEVVLSPKDILAFELGPFSSVDERYLQWLANEYAGGLEVVIRRSWKDFFGVVFGYG</sequence>
<reference evidence="2 3" key="1">
    <citation type="submission" date="2024-01" db="EMBL/GenBank/DDBJ databases">
        <title>A draft genome for the cacao thread blight pathogen Marasmiellus scandens.</title>
        <authorList>
            <person name="Baruah I.K."/>
            <person name="Leung J."/>
            <person name="Bukari Y."/>
            <person name="Amoako-Attah I."/>
            <person name="Meinhardt L.W."/>
            <person name="Bailey B.A."/>
            <person name="Cohen S.P."/>
        </authorList>
    </citation>
    <scope>NUCLEOTIDE SEQUENCE [LARGE SCALE GENOMIC DNA]</scope>
    <source>
        <strain evidence="2 3">GH-19</strain>
    </source>
</reference>